<dbReference type="RefSeq" id="WP_380138188.1">
    <property type="nucleotide sequence ID" value="NZ_JBHLUI010000009.1"/>
</dbReference>
<keyword evidence="3" id="KW-1185">Reference proteome</keyword>
<dbReference type="Gene3D" id="3.10.180.10">
    <property type="entry name" value="2,3-Dihydroxybiphenyl 1,2-Dioxygenase, domain 1"/>
    <property type="match status" value="1"/>
</dbReference>
<evidence type="ECO:0000313" key="3">
    <source>
        <dbReference type="Proteomes" id="UP001589748"/>
    </source>
</evidence>
<reference evidence="2 3" key="1">
    <citation type="submission" date="2024-09" db="EMBL/GenBank/DDBJ databases">
        <authorList>
            <person name="Sun Q."/>
            <person name="Mori K."/>
        </authorList>
    </citation>
    <scope>NUCLEOTIDE SEQUENCE [LARGE SCALE GENOMIC DNA]</scope>
    <source>
        <strain evidence="2 3">TISTR 1856</strain>
    </source>
</reference>
<dbReference type="PROSITE" id="PS51819">
    <property type="entry name" value="VOC"/>
    <property type="match status" value="1"/>
</dbReference>
<proteinExistence type="predicted"/>
<evidence type="ECO:0000259" key="1">
    <source>
        <dbReference type="PROSITE" id="PS51819"/>
    </source>
</evidence>
<dbReference type="InterPro" id="IPR041581">
    <property type="entry name" value="Glyoxalase_6"/>
</dbReference>
<dbReference type="EMBL" id="JBHMDM010000003">
    <property type="protein sequence ID" value="MFB9376534.1"/>
    <property type="molecule type" value="Genomic_DNA"/>
</dbReference>
<feature type="domain" description="VOC" evidence="1">
    <location>
        <begin position="4"/>
        <end position="111"/>
    </location>
</feature>
<accession>A0ABV5LR08</accession>
<dbReference type="SUPFAM" id="SSF54593">
    <property type="entry name" value="Glyoxalase/Bleomycin resistance protein/Dihydroxybiphenyl dioxygenase"/>
    <property type="match status" value="1"/>
</dbReference>
<name>A0ABV5LR08_9ACTN</name>
<comment type="caution">
    <text evidence="2">The sequence shown here is derived from an EMBL/GenBank/DDBJ whole genome shotgun (WGS) entry which is preliminary data.</text>
</comment>
<dbReference type="CDD" id="cd06587">
    <property type="entry name" value="VOC"/>
    <property type="match status" value="1"/>
</dbReference>
<dbReference type="InterPro" id="IPR029068">
    <property type="entry name" value="Glyas_Bleomycin-R_OHBP_Dase"/>
</dbReference>
<gene>
    <name evidence="2" type="ORF">ACFFVI_06095</name>
</gene>
<evidence type="ECO:0000313" key="2">
    <source>
        <dbReference type="EMBL" id="MFB9376534.1"/>
    </source>
</evidence>
<dbReference type="Pfam" id="PF18029">
    <property type="entry name" value="Glyoxalase_6"/>
    <property type="match status" value="1"/>
</dbReference>
<organism evidence="2 3">
    <name type="scientific">Kineococcus gynurae</name>
    <dbReference type="NCBI Taxonomy" id="452979"/>
    <lineage>
        <taxon>Bacteria</taxon>
        <taxon>Bacillati</taxon>
        <taxon>Actinomycetota</taxon>
        <taxon>Actinomycetes</taxon>
        <taxon>Kineosporiales</taxon>
        <taxon>Kineosporiaceae</taxon>
        <taxon>Kineococcus</taxon>
    </lineage>
</organism>
<protein>
    <submittedName>
        <fullName evidence="2">VOC family protein</fullName>
    </submittedName>
</protein>
<dbReference type="Proteomes" id="UP001589748">
    <property type="component" value="Unassembled WGS sequence"/>
</dbReference>
<dbReference type="InterPro" id="IPR037523">
    <property type="entry name" value="VOC_core"/>
</dbReference>
<sequence length="111" mass="11972">MSIRRLLAQATVTDLDACEGWYATLFDGPPQARPMPGLLEWHPDVAFGVQVWREPERAGHSTVVLEVTDLDAEADRLTAAGVGHDGPQPASAFRILVLADPDGNRVVLTGE</sequence>